<dbReference type="Gene3D" id="3.60.15.10">
    <property type="entry name" value="Ribonuclease Z/Hydroxyacylglutathione hydrolase-like"/>
    <property type="match status" value="1"/>
</dbReference>
<feature type="transmembrane region" description="Helical" evidence="6">
    <location>
        <begin position="288"/>
        <end position="314"/>
    </location>
</feature>
<dbReference type="NCBIfam" id="TIGR00360">
    <property type="entry name" value="ComEC_N-term"/>
    <property type="match status" value="1"/>
</dbReference>
<evidence type="ECO:0000313" key="8">
    <source>
        <dbReference type="EMBL" id="PFG31203.1"/>
    </source>
</evidence>
<dbReference type="CDD" id="cd07731">
    <property type="entry name" value="ComA-like_MBL-fold"/>
    <property type="match status" value="1"/>
</dbReference>
<keyword evidence="3 6" id="KW-0812">Transmembrane</keyword>
<accession>A0A2A9DX83</accession>
<evidence type="ECO:0000256" key="1">
    <source>
        <dbReference type="ARBA" id="ARBA00004651"/>
    </source>
</evidence>
<gene>
    <name evidence="8" type="ORF">ATJ78_2158</name>
</gene>
<protein>
    <submittedName>
        <fullName evidence="8">Competence protein ComEC</fullName>
    </submittedName>
</protein>
<dbReference type="InterPro" id="IPR036866">
    <property type="entry name" value="RibonucZ/Hydroxyglut_hydro"/>
</dbReference>
<comment type="subcellular location">
    <subcellularLocation>
        <location evidence="1">Cell membrane</location>
        <topology evidence="1">Multi-pass membrane protein</topology>
    </subcellularLocation>
</comment>
<dbReference type="Proteomes" id="UP000221369">
    <property type="component" value="Unassembled WGS sequence"/>
</dbReference>
<feature type="domain" description="Metallo-beta-lactamase" evidence="7">
    <location>
        <begin position="522"/>
        <end position="697"/>
    </location>
</feature>
<dbReference type="AlphaFoldDB" id="A0A2A9DX83"/>
<dbReference type="PROSITE" id="PS51257">
    <property type="entry name" value="PROKAR_LIPOPROTEIN"/>
    <property type="match status" value="1"/>
</dbReference>
<feature type="transmembrane region" description="Helical" evidence="6">
    <location>
        <begin position="320"/>
        <end position="340"/>
    </location>
</feature>
<evidence type="ECO:0000256" key="2">
    <source>
        <dbReference type="ARBA" id="ARBA00022475"/>
    </source>
</evidence>
<evidence type="ECO:0000256" key="5">
    <source>
        <dbReference type="ARBA" id="ARBA00023136"/>
    </source>
</evidence>
<feature type="transmembrane region" description="Helical" evidence="6">
    <location>
        <begin position="445"/>
        <end position="471"/>
    </location>
</feature>
<feature type="transmembrane region" description="Helical" evidence="6">
    <location>
        <begin position="398"/>
        <end position="425"/>
    </location>
</feature>
<dbReference type="PANTHER" id="PTHR30619">
    <property type="entry name" value="DNA INTERNALIZATION/COMPETENCE PROTEIN COMEC/REC2"/>
    <property type="match status" value="1"/>
</dbReference>
<feature type="transmembrane region" description="Helical" evidence="6">
    <location>
        <begin position="257"/>
        <end position="276"/>
    </location>
</feature>
<dbReference type="PANTHER" id="PTHR30619:SF1">
    <property type="entry name" value="RECOMBINATION PROTEIN 2"/>
    <property type="match status" value="1"/>
</dbReference>
<dbReference type="RefSeq" id="WP_098407576.1">
    <property type="nucleotide sequence ID" value="NZ_PDJE01000001.1"/>
</dbReference>
<dbReference type="InterPro" id="IPR004477">
    <property type="entry name" value="ComEC_N"/>
</dbReference>
<organism evidence="8 9">
    <name type="scientific">Paramicrobacterium agarici</name>
    <dbReference type="NCBI Taxonomy" id="630514"/>
    <lineage>
        <taxon>Bacteria</taxon>
        <taxon>Bacillati</taxon>
        <taxon>Actinomycetota</taxon>
        <taxon>Actinomycetes</taxon>
        <taxon>Micrococcales</taxon>
        <taxon>Microbacteriaceae</taxon>
        <taxon>Paramicrobacterium</taxon>
    </lineage>
</organism>
<comment type="caution">
    <text evidence="8">The sequence shown here is derived from an EMBL/GenBank/DDBJ whole genome shotgun (WGS) entry which is preliminary data.</text>
</comment>
<feature type="transmembrane region" description="Helical" evidence="6">
    <location>
        <begin position="347"/>
        <end position="366"/>
    </location>
</feature>
<keyword evidence="4 6" id="KW-1133">Transmembrane helix</keyword>
<feature type="transmembrane region" description="Helical" evidence="6">
    <location>
        <begin position="50"/>
        <end position="71"/>
    </location>
</feature>
<dbReference type="InterPro" id="IPR052159">
    <property type="entry name" value="Competence_DNA_uptake"/>
</dbReference>
<sequence length="762" mass="78119">MRLLAPAAFAWIAALLAIGLQAAFTTWAVCASVACLITVWCVVRHRGGPAALLAVSLAAAAFVSFSASLGAEQRRPDAIIDAAARDAATDIVATIDGLAQTTDRGPAHVRVKATATEVDGVAVRIPVTLFGSADRDKLAIGSSVTATGQIILTGPTDDSSALVFVDERLTVSAAPPWYLAWAHDMRRNFVDLCSSLPGAGGRLLPGLAVGDTSAVGVELDAAMKTSSLSHLTAVSGANCAIVVAFGIMLLARFGAGRLLRVTAALVVLAAFVILVTPQSSVIRASIMVSLALIVQLTGRPSGGVPALAASVVLMLAIDPWFAYDAGFALSVLATAGLLLLTRPLATALSRVLPSGISMVIAVPLAAQLACQPILILLSSSISLYGVAANILAAPAAPLATVVGLLACVVTPVVPVVATMLAWIAYLPAAWIAGVATVTSALPAATIPWIPGVLGALLLAGATCLACTFAFVPRWRTHLVGRSILACLCVCIGIYGGTVAAPALSTSLHRPRDWIVAACDIGQGDAVLLRAGGGVILVDTGPDPKLVSACLDTLGIERIDLLVLTHYDADHAGGVRGIAERTERAFVQAVHDEAGERATQELRAAGAHVEIVTAGVSGTVGNIDYSVIWPESRELTGNAGSLVLDAAIDSVDIILLGDLGEDEQRAVLSGMPATGYADIVKVAHHGSPDQSAELYRQLGATLAVISVGADNTYGHPDEKTLDELTAAGSRTLRTDLRGMILISTRNGDFEVWSQKSVGDSGGG</sequence>
<proteinExistence type="predicted"/>
<evidence type="ECO:0000259" key="7">
    <source>
        <dbReference type="SMART" id="SM00849"/>
    </source>
</evidence>
<dbReference type="Pfam" id="PF00753">
    <property type="entry name" value="Lactamase_B"/>
    <property type="match status" value="1"/>
</dbReference>
<evidence type="ECO:0000256" key="6">
    <source>
        <dbReference type="SAM" id="Phobius"/>
    </source>
</evidence>
<reference evidence="8 9" key="1">
    <citation type="submission" date="2017-10" db="EMBL/GenBank/DDBJ databases">
        <title>Sequencing the genomes of 1000 actinobacteria strains.</title>
        <authorList>
            <person name="Klenk H.-P."/>
        </authorList>
    </citation>
    <scope>NUCLEOTIDE SEQUENCE [LARGE SCALE GENOMIC DNA]</scope>
    <source>
        <strain evidence="8 9">DSM 21798</strain>
    </source>
</reference>
<keyword evidence="9" id="KW-1185">Reference proteome</keyword>
<name>A0A2A9DX83_9MICO</name>
<evidence type="ECO:0000256" key="4">
    <source>
        <dbReference type="ARBA" id="ARBA00022989"/>
    </source>
</evidence>
<evidence type="ECO:0000256" key="3">
    <source>
        <dbReference type="ARBA" id="ARBA00022692"/>
    </source>
</evidence>
<keyword evidence="2" id="KW-1003">Cell membrane</keyword>
<dbReference type="SUPFAM" id="SSF56281">
    <property type="entry name" value="Metallo-hydrolase/oxidoreductase"/>
    <property type="match status" value="1"/>
</dbReference>
<dbReference type="InterPro" id="IPR001279">
    <property type="entry name" value="Metallo-B-lactamas"/>
</dbReference>
<dbReference type="SMART" id="SM00849">
    <property type="entry name" value="Lactamase_B"/>
    <property type="match status" value="1"/>
</dbReference>
<evidence type="ECO:0000313" key="9">
    <source>
        <dbReference type="Proteomes" id="UP000221369"/>
    </source>
</evidence>
<dbReference type="InterPro" id="IPR035681">
    <property type="entry name" value="ComA-like_MBL"/>
</dbReference>
<feature type="transmembrane region" description="Helical" evidence="6">
    <location>
        <begin position="483"/>
        <end position="503"/>
    </location>
</feature>
<feature type="transmembrane region" description="Helical" evidence="6">
    <location>
        <begin position="231"/>
        <end position="251"/>
    </location>
</feature>
<keyword evidence="5 6" id="KW-0472">Membrane</keyword>
<dbReference type="Pfam" id="PF03772">
    <property type="entry name" value="Competence"/>
    <property type="match status" value="1"/>
</dbReference>
<dbReference type="GO" id="GO:0005886">
    <property type="term" value="C:plasma membrane"/>
    <property type="evidence" value="ECO:0007669"/>
    <property type="project" value="UniProtKB-SubCell"/>
</dbReference>
<dbReference type="EMBL" id="PDJE01000001">
    <property type="protein sequence ID" value="PFG31203.1"/>
    <property type="molecule type" value="Genomic_DNA"/>
</dbReference>